<dbReference type="GO" id="GO:0005737">
    <property type="term" value="C:cytoplasm"/>
    <property type="evidence" value="ECO:0007669"/>
    <property type="project" value="UniProtKB-SubCell"/>
</dbReference>
<dbReference type="Pfam" id="PF02881">
    <property type="entry name" value="SRP54_N"/>
    <property type="match status" value="1"/>
</dbReference>
<dbReference type="SMART" id="SM00962">
    <property type="entry name" value="SRP54"/>
    <property type="match status" value="1"/>
</dbReference>
<comment type="function">
    <text evidence="10 11">Involved in targeting and insertion of nascent membrane proteins into the cytoplasmic membrane. Acts as a receptor for the complex formed by the signal recognition particle (SRP) and the ribosome-nascent chain (RNC). Interaction with SRP-RNC leads to the transfer of the RNC complex to the Sec translocase for insertion into the membrane, the hydrolysis of GTP by both Ffh and FtsY, and the dissociation of the SRP-FtsY complex into the individual components.</text>
</comment>
<dbReference type="Pfam" id="PF00448">
    <property type="entry name" value="SRP54"/>
    <property type="match status" value="1"/>
</dbReference>
<evidence type="ECO:0000256" key="12">
    <source>
        <dbReference type="SAM" id="MobiDB-lite"/>
    </source>
</evidence>
<dbReference type="OrthoDB" id="9804720at2"/>
<dbReference type="Proteomes" id="UP000249590">
    <property type="component" value="Unassembled WGS sequence"/>
</dbReference>
<dbReference type="PANTHER" id="PTHR43134">
    <property type="entry name" value="SIGNAL RECOGNITION PARTICLE RECEPTOR SUBUNIT ALPHA"/>
    <property type="match status" value="1"/>
</dbReference>
<comment type="subcellular location">
    <subcellularLocation>
        <location evidence="1">Cell inner membrane</location>
        <topology evidence="1">Peripheral membrane protein</topology>
        <orientation evidence="1">Cytoplasmic side</orientation>
    </subcellularLocation>
    <subcellularLocation>
        <location evidence="11">Cell membrane</location>
        <topology evidence="11">Peripheral membrane protein</topology>
        <orientation evidence="11">Cytoplasmic side</orientation>
    </subcellularLocation>
    <subcellularLocation>
        <location evidence="11">Cytoplasm</location>
    </subcellularLocation>
</comment>
<dbReference type="FunFam" id="3.40.50.300:FF:000053">
    <property type="entry name" value="Signal recognition particle receptor FtsY"/>
    <property type="match status" value="1"/>
</dbReference>
<keyword evidence="8 11" id="KW-0675">Receptor</keyword>
<evidence type="ECO:0000256" key="4">
    <source>
        <dbReference type="ARBA" id="ARBA00022741"/>
    </source>
</evidence>
<evidence type="ECO:0000256" key="8">
    <source>
        <dbReference type="ARBA" id="ARBA00023170"/>
    </source>
</evidence>
<keyword evidence="6 11" id="KW-0342">GTP-binding</keyword>
<evidence type="ECO:0000256" key="5">
    <source>
        <dbReference type="ARBA" id="ARBA00022801"/>
    </source>
</evidence>
<sequence length="389" mass="40205">MSERRSFWGFGRRKSAEAQPEIPAPDSAAPDSTAPASATAPAASAAPGTVSGDTGVREADVRGTGADPAGTAVDTATEPAPTAGATAAKDGWFSRLRKGLGRSSNRLGDQVSGLFTKKKLDASSLQDLEDILIEADLGVDTAMAITDRLSQQRYARGIDADELQEVLADEVEKVLAPLARPLEITGEAPFIVLVVGVNGTGKTTTIGKIAAQQAAAGKKVVLAAGDTFRAAAVEQLKIWGERSGCTVVAGAPKADAAGLVYEALDAAADADVLLIDTAGRLQNRAELMAELEKIVRVIKRRNPDAPHAVLLTLDATTGQNAMNQVDIFGKTVGVTGLVMTKLDGTARGGILVAIAAKHKLPIHFIGIGEGIDDLAPFQAEDFARAISGL</sequence>
<dbReference type="InterPro" id="IPR003593">
    <property type="entry name" value="AAA+_ATPase"/>
</dbReference>
<dbReference type="GO" id="GO:0005886">
    <property type="term" value="C:plasma membrane"/>
    <property type="evidence" value="ECO:0007669"/>
    <property type="project" value="UniProtKB-SubCell"/>
</dbReference>
<feature type="binding site" evidence="11">
    <location>
        <begin position="196"/>
        <end position="203"/>
    </location>
    <ligand>
        <name>GTP</name>
        <dbReference type="ChEBI" id="CHEBI:37565"/>
    </ligand>
</feature>
<proteinExistence type="inferred from homology"/>
<dbReference type="EMBL" id="QHHQ01000008">
    <property type="protein sequence ID" value="RAH97629.1"/>
    <property type="molecule type" value="Genomic_DNA"/>
</dbReference>
<dbReference type="PROSITE" id="PS00300">
    <property type="entry name" value="SRP54"/>
    <property type="match status" value="1"/>
</dbReference>
<keyword evidence="7 11" id="KW-0472">Membrane</keyword>
<dbReference type="AlphaFoldDB" id="A0A8B2NFE0"/>
<evidence type="ECO:0000256" key="2">
    <source>
        <dbReference type="ARBA" id="ARBA00022475"/>
    </source>
</evidence>
<dbReference type="NCBIfam" id="TIGR00064">
    <property type="entry name" value="ftsY"/>
    <property type="match status" value="1"/>
</dbReference>
<keyword evidence="5 11" id="KW-0378">Hydrolase</keyword>
<evidence type="ECO:0000256" key="11">
    <source>
        <dbReference type="HAMAP-Rule" id="MF_00920"/>
    </source>
</evidence>
<dbReference type="SUPFAM" id="SSF47364">
    <property type="entry name" value="Domain of the SRP/SRP receptor G-proteins"/>
    <property type="match status" value="1"/>
</dbReference>
<feature type="domain" description="SRP54-type proteins GTP-binding" evidence="13">
    <location>
        <begin position="361"/>
        <end position="374"/>
    </location>
</feature>
<protein>
    <recommendedName>
        <fullName evidence="11">Signal recognition particle receptor FtsY</fullName>
        <shortName evidence="11">SRP receptor</shortName>
        <ecNumber evidence="11">3.6.5.4</ecNumber>
    </recommendedName>
</protein>
<dbReference type="PANTHER" id="PTHR43134:SF1">
    <property type="entry name" value="SIGNAL RECOGNITION PARTICLE RECEPTOR SUBUNIT ALPHA"/>
    <property type="match status" value="1"/>
</dbReference>
<dbReference type="InterPro" id="IPR000897">
    <property type="entry name" value="SRP54_GTPase_dom"/>
</dbReference>
<dbReference type="GO" id="GO:0005525">
    <property type="term" value="F:GTP binding"/>
    <property type="evidence" value="ECO:0007669"/>
    <property type="project" value="UniProtKB-UniRule"/>
</dbReference>
<keyword evidence="2 11" id="KW-1003">Cell membrane</keyword>
<keyword evidence="4 11" id="KW-0547">Nucleotide-binding</keyword>
<evidence type="ECO:0000256" key="10">
    <source>
        <dbReference type="ARBA" id="ARBA00053570"/>
    </source>
</evidence>
<keyword evidence="15" id="KW-1185">Reference proteome</keyword>
<dbReference type="InterPro" id="IPR004390">
    <property type="entry name" value="SR_rcpt_FtsY"/>
</dbReference>
<organism evidence="14 15">
    <name type="scientific">Acuticoccus sediminis</name>
    <dbReference type="NCBI Taxonomy" id="2184697"/>
    <lineage>
        <taxon>Bacteria</taxon>
        <taxon>Pseudomonadati</taxon>
        <taxon>Pseudomonadota</taxon>
        <taxon>Alphaproteobacteria</taxon>
        <taxon>Hyphomicrobiales</taxon>
        <taxon>Amorphaceae</taxon>
        <taxon>Acuticoccus</taxon>
    </lineage>
</organism>
<feature type="region of interest" description="Disordered" evidence="12">
    <location>
        <begin position="1"/>
        <end position="88"/>
    </location>
</feature>
<dbReference type="HAMAP" id="MF_00920">
    <property type="entry name" value="FtsY"/>
    <property type="match status" value="1"/>
</dbReference>
<dbReference type="EC" id="3.6.5.4" evidence="11"/>
<dbReference type="FunFam" id="1.20.120.140:FF:000002">
    <property type="entry name" value="Signal recognition particle receptor FtsY"/>
    <property type="match status" value="1"/>
</dbReference>
<reference evidence="14 15" key="1">
    <citation type="submission" date="2018-05" db="EMBL/GenBank/DDBJ databases">
        <title>Acuticoccus sediminis sp. nov., isolated from deep-sea sediment of Indian Ocean.</title>
        <authorList>
            <person name="Liu X."/>
            <person name="Lai Q."/>
            <person name="Du Y."/>
            <person name="Sun F."/>
            <person name="Zhang X."/>
            <person name="Wang S."/>
            <person name="Shao Z."/>
        </authorList>
    </citation>
    <scope>NUCLEOTIDE SEQUENCE [LARGE SCALE GENOMIC DNA]</scope>
    <source>
        <strain evidence="14 15">PTG4-2</strain>
    </source>
</reference>
<dbReference type="InterPro" id="IPR042101">
    <property type="entry name" value="SRP54_N_sf"/>
</dbReference>
<evidence type="ECO:0000256" key="7">
    <source>
        <dbReference type="ARBA" id="ARBA00023136"/>
    </source>
</evidence>
<evidence type="ECO:0000313" key="14">
    <source>
        <dbReference type="EMBL" id="RAH97629.1"/>
    </source>
</evidence>
<dbReference type="Gene3D" id="1.20.120.140">
    <property type="entry name" value="Signal recognition particle SRP54, nucleotide-binding domain"/>
    <property type="match status" value="1"/>
</dbReference>
<evidence type="ECO:0000256" key="6">
    <source>
        <dbReference type="ARBA" id="ARBA00023134"/>
    </source>
</evidence>
<dbReference type="Gene3D" id="3.40.50.300">
    <property type="entry name" value="P-loop containing nucleotide triphosphate hydrolases"/>
    <property type="match status" value="1"/>
</dbReference>
<evidence type="ECO:0000256" key="9">
    <source>
        <dbReference type="ARBA" id="ARBA00048027"/>
    </source>
</evidence>
<dbReference type="SUPFAM" id="SSF52540">
    <property type="entry name" value="P-loop containing nucleoside triphosphate hydrolases"/>
    <property type="match status" value="1"/>
</dbReference>
<feature type="binding site" evidence="11">
    <location>
        <begin position="340"/>
        <end position="343"/>
    </location>
    <ligand>
        <name>GTP</name>
        <dbReference type="ChEBI" id="CHEBI:37565"/>
    </ligand>
</feature>
<dbReference type="GO" id="GO:0006614">
    <property type="term" value="P:SRP-dependent cotranslational protein targeting to membrane"/>
    <property type="evidence" value="ECO:0007669"/>
    <property type="project" value="InterPro"/>
</dbReference>
<evidence type="ECO:0000256" key="3">
    <source>
        <dbReference type="ARBA" id="ARBA00022490"/>
    </source>
</evidence>
<dbReference type="GO" id="GO:0003924">
    <property type="term" value="F:GTPase activity"/>
    <property type="evidence" value="ECO:0007669"/>
    <property type="project" value="UniProtKB-UniRule"/>
</dbReference>
<dbReference type="RefSeq" id="WP_111351433.1">
    <property type="nucleotide sequence ID" value="NZ_QHHQ01000008.1"/>
</dbReference>
<dbReference type="InterPro" id="IPR027417">
    <property type="entry name" value="P-loop_NTPase"/>
</dbReference>
<dbReference type="SMART" id="SM00963">
    <property type="entry name" value="SRP54_N"/>
    <property type="match status" value="1"/>
</dbReference>
<comment type="caution">
    <text evidence="14">The sequence shown here is derived from an EMBL/GenBank/DDBJ whole genome shotgun (WGS) entry which is preliminary data.</text>
</comment>
<comment type="catalytic activity">
    <reaction evidence="9 11">
        <text>GTP + H2O = GDP + phosphate + H(+)</text>
        <dbReference type="Rhea" id="RHEA:19669"/>
        <dbReference type="ChEBI" id="CHEBI:15377"/>
        <dbReference type="ChEBI" id="CHEBI:15378"/>
        <dbReference type="ChEBI" id="CHEBI:37565"/>
        <dbReference type="ChEBI" id="CHEBI:43474"/>
        <dbReference type="ChEBI" id="CHEBI:58189"/>
        <dbReference type="EC" id="3.6.5.4"/>
    </reaction>
</comment>
<dbReference type="GO" id="GO:0005047">
    <property type="term" value="F:signal recognition particle binding"/>
    <property type="evidence" value="ECO:0007669"/>
    <property type="project" value="TreeGrafter"/>
</dbReference>
<evidence type="ECO:0000313" key="15">
    <source>
        <dbReference type="Proteomes" id="UP000249590"/>
    </source>
</evidence>
<gene>
    <name evidence="11" type="primary">ftsY</name>
    <name evidence="14" type="ORF">DLJ53_27640</name>
</gene>
<evidence type="ECO:0000256" key="1">
    <source>
        <dbReference type="ARBA" id="ARBA00004515"/>
    </source>
</evidence>
<evidence type="ECO:0000259" key="13">
    <source>
        <dbReference type="PROSITE" id="PS00300"/>
    </source>
</evidence>
<feature type="binding site" evidence="11">
    <location>
        <begin position="276"/>
        <end position="280"/>
    </location>
    <ligand>
        <name>GTP</name>
        <dbReference type="ChEBI" id="CHEBI:37565"/>
    </ligand>
</feature>
<name>A0A8B2NFE0_9HYPH</name>
<comment type="subunit">
    <text evidence="11">Part of the signal recognition particle protein translocation system, which is composed of SRP and FtsY. SRP is a ribonucleoprotein composed of Ffh and a 4.5S RNA molecule.</text>
</comment>
<comment type="similarity">
    <text evidence="11">Belongs to the GTP-binding SRP family. FtsY subfamily.</text>
</comment>
<keyword evidence="3 11" id="KW-0963">Cytoplasm</keyword>
<feature type="compositionally biased region" description="Low complexity" evidence="12">
    <location>
        <begin position="75"/>
        <end position="88"/>
    </location>
</feature>
<feature type="compositionally biased region" description="Low complexity" evidence="12">
    <location>
        <begin position="24"/>
        <end position="47"/>
    </location>
</feature>
<dbReference type="InterPro" id="IPR013822">
    <property type="entry name" value="Signal_recog_particl_SRP54_hlx"/>
</dbReference>
<dbReference type="SMART" id="SM00382">
    <property type="entry name" value="AAA"/>
    <property type="match status" value="1"/>
</dbReference>
<accession>A0A8B2NFE0</accession>
<dbReference type="InterPro" id="IPR036225">
    <property type="entry name" value="SRP/SRP_N"/>
</dbReference>